<dbReference type="SUPFAM" id="SSF161098">
    <property type="entry name" value="MetI-like"/>
    <property type="match status" value="1"/>
</dbReference>
<evidence type="ECO:0000256" key="5">
    <source>
        <dbReference type="ARBA" id="ARBA00022692"/>
    </source>
</evidence>
<dbReference type="PANTHER" id="PTHR30614">
    <property type="entry name" value="MEMBRANE COMPONENT OF AMINO ACID ABC TRANSPORTER"/>
    <property type="match status" value="1"/>
</dbReference>
<keyword evidence="5 9" id="KW-0812">Transmembrane</keyword>
<evidence type="ECO:0000256" key="9">
    <source>
        <dbReference type="RuleBase" id="RU363032"/>
    </source>
</evidence>
<dbReference type="Gene3D" id="1.10.3720.10">
    <property type="entry name" value="MetI-like"/>
    <property type="match status" value="1"/>
</dbReference>
<dbReference type="InterPro" id="IPR043429">
    <property type="entry name" value="ArtM/GltK/GlnP/TcyL/YhdX-like"/>
</dbReference>
<evidence type="ECO:0000256" key="7">
    <source>
        <dbReference type="ARBA" id="ARBA00022989"/>
    </source>
</evidence>
<evidence type="ECO:0000313" key="12">
    <source>
        <dbReference type="Proteomes" id="UP001225034"/>
    </source>
</evidence>
<feature type="transmembrane region" description="Helical" evidence="9">
    <location>
        <begin position="20"/>
        <end position="40"/>
    </location>
</feature>
<dbReference type="InterPro" id="IPR000515">
    <property type="entry name" value="MetI-like"/>
</dbReference>
<dbReference type="InterPro" id="IPR035906">
    <property type="entry name" value="MetI-like_sf"/>
</dbReference>
<feature type="domain" description="ABC transmembrane type-1" evidence="10">
    <location>
        <begin position="16"/>
        <end position="205"/>
    </location>
</feature>
<keyword evidence="4" id="KW-1003">Cell membrane</keyword>
<keyword evidence="6" id="KW-0029">Amino-acid transport</keyword>
<evidence type="ECO:0000256" key="8">
    <source>
        <dbReference type="ARBA" id="ARBA00023136"/>
    </source>
</evidence>
<dbReference type="InterPro" id="IPR010065">
    <property type="entry name" value="AA_ABC_transptr_permease_3TM"/>
</dbReference>
<gene>
    <name evidence="11" type="ORF">J2S05_000902</name>
</gene>
<evidence type="ECO:0000256" key="6">
    <source>
        <dbReference type="ARBA" id="ARBA00022970"/>
    </source>
</evidence>
<sequence>MLESIQIAMPYLLEGLKYTLIITVVGISLGCVIGTIFGLMRTSKSKILYGIASIYIELVRGTPMLAQIFFLHFGLPQLLGINLDKMLTANIIIALNSGAYIAEIVRGGIESVDKGQMEAGRSLGFNSSQTMRYIIWPQALKLMIPPFGNQFVISLKDTSLLSAIAVGELMYQGRQVASSNVIYFDVYLIVCVMYLMITIPISLLLRRVERRLERS</sequence>
<name>A0ABT9YES9_9BACI</name>
<feature type="transmembrane region" description="Helical" evidence="9">
    <location>
        <begin position="47"/>
        <end position="70"/>
    </location>
</feature>
<dbReference type="NCBIfam" id="TIGR01726">
    <property type="entry name" value="HEQRo_perm_3TM"/>
    <property type="match status" value="1"/>
</dbReference>
<evidence type="ECO:0000259" key="10">
    <source>
        <dbReference type="PROSITE" id="PS50928"/>
    </source>
</evidence>
<organism evidence="11 12">
    <name type="scientific">Alkalicoccobacillus murimartini</name>
    <dbReference type="NCBI Taxonomy" id="171685"/>
    <lineage>
        <taxon>Bacteria</taxon>
        <taxon>Bacillati</taxon>
        <taxon>Bacillota</taxon>
        <taxon>Bacilli</taxon>
        <taxon>Bacillales</taxon>
        <taxon>Bacillaceae</taxon>
        <taxon>Alkalicoccobacillus</taxon>
    </lineage>
</organism>
<comment type="caution">
    <text evidence="11">The sequence shown here is derived from an EMBL/GenBank/DDBJ whole genome shotgun (WGS) entry which is preliminary data.</text>
</comment>
<keyword evidence="8 9" id="KW-0472">Membrane</keyword>
<comment type="similarity">
    <text evidence="2">Belongs to the binding-protein-dependent transport system permease family. HisMQ subfamily.</text>
</comment>
<evidence type="ECO:0000256" key="2">
    <source>
        <dbReference type="ARBA" id="ARBA00010072"/>
    </source>
</evidence>
<keyword evidence="3 9" id="KW-0813">Transport</keyword>
<reference evidence="11 12" key="1">
    <citation type="submission" date="2023-07" db="EMBL/GenBank/DDBJ databases">
        <title>Genomic Encyclopedia of Type Strains, Phase IV (KMG-IV): sequencing the most valuable type-strain genomes for metagenomic binning, comparative biology and taxonomic classification.</title>
        <authorList>
            <person name="Goeker M."/>
        </authorList>
    </citation>
    <scope>NUCLEOTIDE SEQUENCE [LARGE SCALE GENOMIC DNA]</scope>
    <source>
        <strain evidence="11 12">DSM 19154</strain>
    </source>
</reference>
<evidence type="ECO:0000256" key="4">
    <source>
        <dbReference type="ARBA" id="ARBA00022475"/>
    </source>
</evidence>
<evidence type="ECO:0000256" key="1">
    <source>
        <dbReference type="ARBA" id="ARBA00004651"/>
    </source>
</evidence>
<keyword evidence="7 9" id="KW-1133">Transmembrane helix</keyword>
<evidence type="ECO:0000313" key="11">
    <source>
        <dbReference type="EMBL" id="MDQ0206128.1"/>
    </source>
</evidence>
<evidence type="ECO:0000256" key="3">
    <source>
        <dbReference type="ARBA" id="ARBA00022448"/>
    </source>
</evidence>
<dbReference type="Proteomes" id="UP001225034">
    <property type="component" value="Unassembled WGS sequence"/>
</dbReference>
<dbReference type="PROSITE" id="PS50928">
    <property type="entry name" value="ABC_TM1"/>
    <property type="match status" value="1"/>
</dbReference>
<dbReference type="EMBL" id="JAUSUA010000001">
    <property type="protein sequence ID" value="MDQ0206128.1"/>
    <property type="molecule type" value="Genomic_DNA"/>
</dbReference>
<protein>
    <submittedName>
        <fullName evidence="11">Glutamine transport system permease protein</fullName>
    </submittedName>
</protein>
<comment type="subcellular location">
    <subcellularLocation>
        <location evidence="1 9">Cell membrane</location>
        <topology evidence="1 9">Multi-pass membrane protein</topology>
    </subcellularLocation>
</comment>
<proteinExistence type="inferred from homology"/>
<accession>A0ABT9YES9</accession>
<keyword evidence="12" id="KW-1185">Reference proteome</keyword>
<dbReference type="CDD" id="cd06261">
    <property type="entry name" value="TM_PBP2"/>
    <property type="match status" value="1"/>
</dbReference>
<feature type="transmembrane region" description="Helical" evidence="9">
    <location>
        <begin position="186"/>
        <end position="205"/>
    </location>
</feature>
<dbReference type="PANTHER" id="PTHR30614:SF20">
    <property type="entry name" value="GLUTAMINE TRANSPORT SYSTEM PERMEASE PROTEIN GLNP"/>
    <property type="match status" value="1"/>
</dbReference>
<dbReference type="Pfam" id="PF00528">
    <property type="entry name" value="BPD_transp_1"/>
    <property type="match status" value="1"/>
</dbReference>